<reference evidence="2" key="1">
    <citation type="submission" date="2010-05" db="EMBL/GenBank/DDBJ databases">
        <title>Complete sequence of Staphylothermus hellenicus DSM 12710.</title>
        <authorList>
            <consortium name="US DOE Joint Genome Institute"/>
            <person name="Lucas S."/>
            <person name="Copeland A."/>
            <person name="Lapidus A."/>
            <person name="Cheng J.-F."/>
            <person name="Bruce D."/>
            <person name="Goodwin L."/>
            <person name="Pitluck S."/>
            <person name="Davenport K."/>
            <person name="Detter J.C."/>
            <person name="Han C."/>
            <person name="Tapia R."/>
            <person name="Larimer F."/>
            <person name="Land M."/>
            <person name="Hauser L."/>
            <person name="Kyrpides N."/>
            <person name="Mikhailova N."/>
            <person name="Anderson I.J."/>
            <person name="Woyke T."/>
        </authorList>
    </citation>
    <scope>NUCLEOTIDE SEQUENCE [LARGE SCALE GENOMIC DNA]</scope>
    <source>
        <strain evidence="2">DSM 12710 / JCM 10830 / BK20S6-10-b1 / P8</strain>
    </source>
</reference>
<dbReference type="RefSeq" id="WP_013143803.1">
    <property type="nucleotide sequence ID" value="NC_014205.1"/>
</dbReference>
<dbReference type="PANTHER" id="PTHR10151">
    <property type="entry name" value="ECTONUCLEOTIDE PYROPHOSPHATASE/PHOSPHODIESTERASE"/>
    <property type="match status" value="1"/>
</dbReference>
<dbReference type="eggNOG" id="arCOG01377">
    <property type="taxonomic scope" value="Archaea"/>
</dbReference>
<keyword evidence="2" id="KW-1185">Reference proteome</keyword>
<dbReference type="KEGG" id="shc:Shell_1517"/>
<accession>D7DA09</accession>
<dbReference type="GO" id="GO:0016787">
    <property type="term" value="F:hydrolase activity"/>
    <property type="evidence" value="ECO:0007669"/>
    <property type="project" value="UniProtKB-ARBA"/>
</dbReference>
<dbReference type="GeneID" id="9234808"/>
<evidence type="ECO:0000313" key="1">
    <source>
        <dbReference type="EMBL" id="ADI32605.1"/>
    </source>
</evidence>
<dbReference type="AlphaFoldDB" id="D7DA09"/>
<dbReference type="STRING" id="591019.Shell_1517"/>
<proteinExistence type="predicted"/>
<reference evidence="1 2" key="2">
    <citation type="journal article" date="2011" name="Stand. Genomic Sci.">
        <title>Complete genome sequence of Staphylothermus hellenicus P8.</title>
        <authorList>
            <person name="Anderson I."/>
            <person name="Wirth R."/>
            <person name="Lucas S."/>
            <person name="Copeland A."/>
            <person name="Lapidus A."/>
            <person name="Cheng J.F."/>
            <person name="Goodwin L."/>
            <person name="Pitluck S."/>
            <person name="Davenport K."/>
            <person name="Detter J.C."/>
            <person name="Han C."/>
            <person name="Tapia R."/>
            <person name="Land M."/>
            <person name="Hauser L."/>
            <person name="Pati A."/>
            <person name="Mikhailova N."/>
            <person name="Woyke T."/>
            <person name="Klenk H.P."/>
            <person name="Kyrpides N."/>
            <person name="Ivanova N."/>
        </authorList>
    </citation>
    <scope>NUCLEOTIDE SEQUENCE [LARGE SCALE GENOMIC DNA]</scope>
    <source>
        <strain evidence="2">DSM 12710 / JCM 10830 / BK20S6-10-b1 / P8</strain>
    </source>
</reference>
<dbReference type="Gene3D" id="3.40.720.10">
    <property type="entry name" value="Alkaline Phosphatase, subunit A"/>
    <property type="match status" value="1"/>
</dbReference>
<sequence>MHLNKRSGKLAVLGLDGMSREILLYGVEKGYMPTLKRLIDKGMVLRDMDCIPPVTLPSWTSIMTGVNPGKHGIFDFFKYRVVSENKWVAELVTANELEHPRIHETIGLLNGKTRMFLLNIIPGYPLIPVRNAEILQIGFFAPKILSSPPSLLNEYSDYIEAVNTVKFHKTIECEALDKGRELLEVYHGIIEKALRKNYDFYWFATPFPDSLLHKCQIAAKKLSMLNKIYSEIDKIIKDIISATGNIVIVSDHGFKYYRGRIYVNRILYEESFITKPLTSKESGSVDTADKSRDTKMFHVKGTLYKIASSELLRPFSRALLRITRKLFSKLGYNLELEYETGIDFTRSKAFIPADKATAPPRFYIVLNDKSPETINKLKMALRKYNITVKHPQEVFEGPYVNRAPGLVIIPGPDDDKVIVSGTIYSKKISNRGIASHARYGIFGAYFEDNMFNLDLLPNPVPNTIPAPIALLFLGYPISHLTDHIGLLEKIAGSVRTVNVVGRWRMYKKLYSLRTRMLKQ</sequence>
<dbReference type="EMBL" id="CP002051">
    <property type="protein sequence ID" value="ADI32605.1"/>
    <property type="molecule type" value="Genomic_DNA"/>
</dbReference>
<dbReference type="InterPro" id="IPR017850">
    <property type="entry name" value="Alkaline_phosphatase_core_sf"/>
</dbReference>
<dbReference type="Proteomes" id="UP000002573">
    <property type="component" value="Chromosome"/>
</dbReference>
<evidence type="ECO:0000313" key="2">
    <source>
        <dbReference type="Proteomes" id="UP000002573"/>
    </source>
</evidence>
<dbReference type="InterPro" id="IPR002591">
    <property type="entry name" value="Phosphodiest/P_Trfase"/>
</dbReference>
<organism evidence="1 2">
    <name type="scientific">Staphylothermus hellenicus (strain DSM 12710 / JCM 10830 / BK20S6-10-b1 / P8)</name>
    <dbReference type="NCBI Taxonomy" id="591019"/>
    <lineage>
        <taxon>Archaea</taxon>
        <taxon>Thermoproteota</taxon>
        <taxon>Thermoprotei</taxon>
        <taxon>Desulfurococcales</taxon>
        <taxon>Desulfurococcaceae</taxon>
        <taxon>Staphylothermus</taxon>
    </lineage>
</organism>
<protein>
    <submittedName>
        <fullName evidence="1">Type I phosphodiesterase/nucleotide pyrophosphatase</fullName>
    </submittedName>
</protein>
<dbReference type="PANTHER" id="PTHR10151:SF120">
    <property type="entry name" value="BIS(5'-ADENOSYL)-TRIPHOSPHATASE"/>
    <property type="match status" value="1"/>
</dbReference>
<name>D7DA09_STAHD</name>
<dbReference type="SUPFAM" id="SSF53649">
    <property type="entry name" value="Alkaline phosphatase-like"/>
    <property type="match status" value="1"/>
</dbReference>
<dbReference type="OrthoDB" id="198670at2157"/>
<dbReference type="Pfam" id="PF01663">
    <property type="entry name" value="Phosphodiest"/>
    <property type="match status" value="1"/>
</dbReference>
<dbReference type="HOGENOM" id="CLU_024306_0_0_2"/>
<gene>
    <name evidence="1" type="ordered locus">Shell_1517</name>
</gene>